<dbReference type="PANTHER" id="PTHR43802">
    <property type="entry name" value="ENOYL-COA HYDRATASE"/>
    <property type="match status" value="1"/>
</dbReference>
<organism evidence="3 4">
    <name type="scientific">Sphingopyxis indica</name>
    <dbReference type="NCBI Taxonomy" id="436663"/>
    <lineage>
        <taxon>Bacteria</taxon>
        <taxon>Pseudomonadati</taxon>
        <taxon>Pseudomonadota</taxon>
        <taxon>Alphaproteobacteria</taxon>
        <taxon>Sphingomonadales</taxon>
        <taxon>Sphingomonadaceae</taxon>
        <taxon>Sphingopyxis</taxon>
    </lineage>
</organism>
<dbReference type="Proteomes" id="UP000198339">
    <property type="component" value="Unassembled WGS sequence"/>
</dbReference>
<dbReference type="InterPro" id="IPR029045">
    <property type="entry name" value="ClpP/crotonase-like_dom_sf"/>
</dbReference>
<comment type="similarity">
    <text evidence="1 2">Belongs to the enoyl-CoA hydratase/isomerase family.</text>
</comment>
<dbReference type="RefSeq" id="WP_089216751.1">
    <property type="nucleotide sequence ID" value="NZ_FZPA01000011.1"/>
</dbReference>
<name>A0A239JW54_9SPHN</name>
<evidence type="ECO:0000256" key="1">
    <source>
        <dbReference type="ARBA" id="ARBA00005254"/>
    </source>
</evidence>
<dbReference type="OrthoDB" id="9777711at2"/>
<dbReference type="PANTHER" id="PTHR43802:SF1">
    <property type="entry name" value="IP11341P-RELATED"/>
    <property type="match status" value="1"/>
</dbReference>
<protein>
    <submittedName>
        <fullName evidence="3">Enoyl-CoA hydratase</fullName>
    </submittedName>
</protein>
<dbReference type="EMBL" id="FZPA01000011">
    <property type="protein sequence ID" value="SNT09688.1"/>
    <property type="molecule type" value="Genomic_DNA"/>
</dbReference>
<reference evidence="3 4" key="1">
    <citation type="submission" date="2017-06" db="EMBL/GenBank/DDBJ databases">
        <authorList>
            <person name="Kim H.J."/>
            <person name="Triplett B.A."/>
        </authorList>
    </citation>
    <scope>NUCLEOTIDE SEQUENCE [LARGE SCALE GENOMIC DNA]</scope>
    <source>
        <strain evidence="3 4">DS15</strain>
    </source>
</reference>
<dbReference type="Pfam" id="PF00378">
    <property type="entry name" value="ECH_1"/>
    <property type="match status" value="1"/>
</dbReference>
<gene>
    <name evidence="3" type="ORF">SAMN06295955_11192</name>
</gene>
<dbReference type="InterPro" id="IPR014748">
    <property type="entry name" value="Enoyl-CoA_hydra_C"/>
</dbReference>
<sequence length="281" mass="30552">MSPPSQRQDDRQYSGFQVTQSEGVDIVTLDRPHRLNAIDSAMAHDLANYFRDLRNDEACRVVVMRGAGRAFCAGVDLKATEGSAPDQQFGNAGVRAELAIQRVNREFILEMRRCPQPIVALLHGAVCGAGFALALAADIRLAAADTRMNCAFVNVGLGGCDIGVSYLLPRLIGASVAAELILTGDFIHSDRAHNLGLVSQIVADVEALEGASAAYIKRLLKVAPIALRLSKEALRHAIDAPSIDAVIAMEDRNQTLCARTEDFHEAMRAFFERRDPVWRDA</sequence>
<dbReference type="InterPro" id="IPR001753">
    <property type="entry name" value="Enoyl-CoA_hydra/iso"/>
</dbReference>
<dbReference type="Gene3D" id="3.90.226.10">
    <property type="entry name" value="2-enoyl-CoA Hydratase, Chain A, domain 1"/>
    <property type="match status" value="1"/>
</dbReference>
<evidence type="ECO:0000313" key="3">
    <source>
        <dbReference type="EMBL" id="SNT09688.1"/>
    </source>
</evidence>
<accession>A0A239JW54</accession>
<keyword evidence="4" id="KW-1185">Reference proteome</keyword>
<dbReference type="PROSITE" id="PS00166">
    <property type="entry name" value="ENOYL_COA_HYDRATASE"/>
    <property type="match status" value="1"/>
</dbReference>
<dbReference type="AlphaFoldDB" id="A0A239JW54"/>
<dbReference type="GO" id="GO:0003824">
    <property type="term" value="F:catalytic activity"/>
    <property type="evidence" value="ECO:0007669"/>
    <property type="project" value="InterPro"/>
</dbReference>
<evidence type="ECO:0000256" key="2">
    <source>
        <dbReference type="RuleBase" id="RU003707"/>
    </source>
</evidence>
<dbReference type="CDD" id="cd06558">
    <property type="entry name" value="crotonase-like"/>
    <property type="match status" value="1"/>
</dbReference>
<dbReference type="InterPro" id="IPR018376">
    <property type="entry name" value="Enoyl-CoA_hyd/isom_CS"/>
</dbReference>
<proteinExistence type="inferred from homology"/>
<dbReference type="SUPFAM" id="SSF52096">
    <property type="entry name" value="ClpP/crotonase"/>
    <property type="match status" value="1"/>
</dbReference>
<dbReference type="Gene3D" id="1.10.12.10">
    <property type="entry name" value="Lyase 2-enoyl-coa Hydratase, Chain A, domain 2"/>
    <property type="match status" value="1"/>
</dbReference>
<evidence type="ECO:0000313" key="4">
    <source>
        <dbReference type="Proteomes" id="UP000198339"/>
    </source>
</evidence>